<organism evidence="1 2">
    <name type="scientific">Paenibacillus alvei</name>
    <name type="common">Bacillus alvei</name>
    <dbReference type="NCBI Taxonomy" id="44250"/>
    <lineage>
        <taxon>Bacteria</taxon>
        <taxon>Bacillati</taxon>
        <taxon>Bacillota</taxon>
        <taxon>Bacilli</taxon>
        <taxon>Bacillales</taxon>
        <taxon>Paenibacillaceae</taxon>
        <taxon>Paenibacillus</taxon>
    </lineage>
</organism>
<dbReference type="Proteomes" id="UP000304148">
    <property type="component" value="Chromosome"/>
</dbReference>
<proteinExistence type="predicted"/>
<sequence length="83" mass="9515">MNKIQMEYIRAKKAWEKAVAEEDWMMVESLEDGLLEAEESLVTWTLDTAAQSGLISTSDIYTLQKHWTMRVEQITALGLRLPA</sequence>
<gene>
    <name evidence="1" type="ORF">PBLR_13011</name>
</gene>
<dbReference type="RefSeq" id="WP_138186468.1">
    <property type="nucleotide sequence ID" value="NZ_LS992241.1"/>
</dbReference>
<dbReference type="AlphaFoldDB" id="A0A383RE49"/>
<protein>
    <submittedName>
        <fullName evidence="1">Uncharacterized protein</fullName>
    </submittedName>
</protein>
<evidence type="ECO:0000313" key="2">
    <source>
        <dbReference type="Proteomes" id="UP000304148"/>
    </source>
</evidence>
<reference evidence="2" key="1">
    <citation type="submission" date="2018-08" db="EMBL/GenBank/DDBJ databases">
        <authorList>
            <person name="Chevrot R."/>
        </authorList>
    </citation>
    <scope>NUCLEOTIDE SEQUENCE [LARGE SCALE GENOMIC DNA]</scope>
</reference>
<name>A0A383RE49_PAEAL</name>
<dbReference type="EMBL" id="LS992241">
    <property type="protein sequence ID" value="SYX84589.1"/>
    <property type="molecule type" value="Genomic_DNA"/>
</dbReference>
<accession>A0A383RE49</accession>
<evidence type="ECO:0000313" key="1">
    <source>
        <dbReference type="EMBL" id="SYX84589.1"/>
    </source>
</evidence>